<dbReference type="AlphaFoldDB" id="A0A3A9ZFI4"/>
<dbReference type="Proteomes" id="UP000272474">
    <property type="component" value="Unassembled WGS sequence"/>
</dbReference>
<proteinExistence type="predicted"/>
<name>A0A3A9ZFI4_9ACTN</name>
<gene>
    <name evidence="1" type="ORF">D7294_05075</name>
</gene>
<organism evidence="1 2">
    <name type="scientific">Streptomyces hoynatensis</name>
    <dbReference type="NCBI Taxonomy" id="1141874"/>
    <lineage>
        <taxon>Bacteria</taxon>
        <taxon>Bacillati</taxon>
        <taxon>Actinomycetota</taxon>
        <taxon>Actinomycetes</taxon>
        <taxon>Kitasatosporales</taxon>
        <taxon>Streptomycetaceae</taxon>
        <taxon>Streptomyces</taxon>
    </lineage>
</organism>
<evidence type="ECO:0000313" key="1">
    <source>
        <dbReference type="EMBL" id="RKN45986.1"/>
    </source>
</evidence>
<dbReference type="OrthoDB" id="3214245at2"/>
<evidence type="ECO:0000313" key="2">
    <source>
        <dbReference type="Proteomes" id="UP000272474"/>
    </source>
</evidence>
<dbReference type="EMBL" id="RBAL01000002">
    <property type="protein sequence ID" value="RKN45986.1"/>
    <property type="molecule type" value="Genomic_DNA"/>
</dbReference>
<keyword evidence="2" id="KW-1185">Reference proteome</keyword>
<protein>
    <submittedName>
        <fullName evidence="1">Uncharacterized protein</fullName>
    </submittedName>
</protein>
<sequence>MSLRFIGVDPTSEQGDSPTVWADTEKKELFIQGWTATPEEEARCYTEGGTAPGHAPRVPGHETIVRVPARMAPLLRKALDELERAADR</sequence>
<accession>A0A3A9ZFI4</accession>
<dbReference type="RefSeq" id="WP_120676241.1">
    <property type="nucleotide sequence ID" value="NZ_RBAL01000002.1"/>
</dbReference>
<comment type="caution">
    <text evidence="1">The sequence shown here is derived from an EMBL/GenBank/DDBJ whole genome shotgun (WGS) entry which is preliminary data.</text>
</comment>
<reference evidence="1 2" key="1">
    <citation type="journal article" date="2014" name="Int. J. Syst. Evol. Microbiol.">
        <title>Streptomyces hoynatensis sp. nov., isolated from deep marine sediment.</title>
        <authorList>
            <person name="Veyisoglu A."/>
            <person name="Sahin N."/>
        </authorList>
    </citation>
    <scope>NUCLEOTIDE SEQUENCE [LARGE SCALE GENOMIC DNA]</scope>
    <source>
        <strain evidence="1 2">KCTC 29097</strain>
    </source>
</reference>